<dbReference type="AlphaFoldDB" id="A0A934QIM4"/>
<dbReference type="Pfam" id="PF02574">
    <property type="entry name" value="S-methyl_trans"/>
    <property type="match status" value="1"/>
</dbReference>
<gene>
    <name evidence="6" type="ORF">CKO21_10575</name>
</gene>
<accession>A0A934QIM4</accession>
<feature type="binding site" evidence="3">
    <location>
        <position position="280"/>
    </location>
    <ligand>
        <name>Zn(2+)</name>
        <dbReference type="ChEBI" id="CHEBI:29105"/>
    </ligand>
</feature>
<keyword evidence="7" id="KW-1185">Reference proteome</keyword>
<feature type="binding site" evidence="3">
    <location>
        <position position="279"/>
    </location>
    <ligand>
        <name>Zn(2+)</name>
        <dbReference type="ChEBI" id="CHEBI:29105"/>
    </ligand>
</feature>
<evidence type="ECO:0000313" key="7">
    <source>
        <dbReference type="Proteomes" id="UP000778970"/>
    </source>
</evidence>
<dbReference type="EC" id="2.1.1.13" evidence="6"/>
<reference evidence="6" key="2">
    <citation type="journal article" date="2020" name="Microorganisms">
        <title>Osmotic Adaptation and Compatible Solute Biosynthesis of Phototrophic Bacteria as Revealed from Genome Analyses.</title>
        <authorList>
            <person name="Imhoff J.F."/>
            <person name="Rahn T."/>
            <person name="Kunzel S."/>
            <person name="Keller A."/>
            <person name="Neulinger S.C."/>
        </authorList>
    </citation>
    <scope>NUCLEOTIDE SEQUENCE</scope>
    <source>
        <strain evidence="6">DSM 9154</strain>
    </source>
</reference>
<organism evidence="6 7">
    <name type="scientific">Rhodovibrio salinarum</name>
    <dbReference type="NCBI Taxonomy" id="1087"/>
    <lineage>
        <taxon>Bacteria</taxon>
        <taxon>Pseudomonadati</taxon>
        <taxon>Pseudomonadota</taxon>
        <taxon>Alphaproteobacteria</taxon>
        <taxon>Rhodospirillales</taxon>
        <taxon>Rhodovibrionaceae</taxon>
        <taxon>Rhodovibrio</taxon>
    </lineage>
</organism>
<keyword evidence="3" id="KW-0479">Metal-binding</keyword>
<feature type="region of interest" description="Disordered" evidence="4">
    <location>
        <begin position="317"/>
        <end position="357"/>
    </location>
</feature>
<dbReference type="RefSeq" id="WP_027289085.1">
    <property type="nucleotide sequence ID" value="NZ_NRRE01000026.1"/>
</dbReference>
<reference evidence="6" key="1">
    <citation type="submission" date="2017-08" db="EMBL/GenBank/DDBJ databases">
        <authorList>
            <person name="Imhoff J.F."/>
            <person name="Rahn T."/>
            <person name="Kuenzel S."/>
            <person name="Neulinger S.C."/>
        </authorList>
    </citation>
    <scope>NUCLEOTIDE SEQUENCE</scope>
    <source>
        <strain evidence="6">DSM 9154</strain>
    </source>
</reference>
<feature type="domain" description="Hcy-binding" evidence="5">
    <location>
        <begin position="3"/>
        <end position="294"/>
    </location>
</feature>
<dbReference type="Proteomes" id="UP000778970">
    <property type="component" value="Unassembled WGS sequence"/>
</dbReference>
<evidence type="ECO:0000313" key="6">
    <source>
        <dbReference type="EMBL" id="MBK1697686.1"/>
    </source>
</evidence>
<feature type="binding site" evidence="3">
    <location>
        <position position="212"/>
    </location>
    <ligand>
        <name>Zn(2+)</name>
        <dbReference type="ChEBI" id="CHEBI:29105"/>
    </ligand>
</feature>
<keyword evidence="2 3" id="KW-0808">Transferase</keyword>
<proteinExistence type="predicted"/>
<evidence type="ECO:0000259" key="5">
    <source>
        <dbReference type="PROSITE" id="PS50970"/>
    </source>
</evidence>
<dbReference type="NCBIfam" id="NF005718">
    <property type="entry name" value="PRK07534.1"/>
    <property type="match status" value="1"/>
</dbReference>
<dbReference type="InterPro" id="IPR003726">
    <property type="entry name" value="HCY_dom"/>
</dbReference>
<sequence>MTDKLTRFLDQRGTLLVDGATGTNLFALGLQTGDSPELWNADHPERVKQHYRSFVDAGSDIILTNSFGGTSRRLMLHGGQERVRELNRRAAELAHEVVAESGREVVVAGSMGPTGDIFQPLGALAYEDGVAAFAEQARGLAEGGADVLWIETISSVDELKAAVEGASVAGLPITTTLSFDTNGRTMMGVTPDQLSSLVQTFDPKPVAYGANCGVGASELIVALKNMGEVAAGRDVLIAKSNCGIPEWSGDQIVYSGTPELMADYTRLAIDCGARIIGGCCGTTPEHIRAMRQAMDTHTRRAAPSVDTIVAQLGEISTGAQDQAQRGPLGELPESEAASVSGKRRRGRRRASSDAPNF</sequence>
<evidence type="ECO:0000256" key="1">
    <source>
        <dbReference type="ARBA" id="ARBA00022603"/>
    </source>
</evidence>
<dbReference type="PROSITE" id="PS50970">
    <property type="entry name" value="HCY"/>
    <property type="match status" value="1"/>
</dbReference>
<evidence type="ECO:0000256" key="4">
    <source>
        <dbReference type="SAM" id="MobiDB-lite"/>
    </source>
</evidence>
<dbReference type="SUPFAM" id="SSF82282">
    <property type="entry name" value="Homocysteine S-methyltransferase"/>
    <property type="match status" value="1"/>
</dbReference>
<dbReference type="GO" id="GO:0046872">
    <property type="term" value="F:metal ion binding"/>
    <property type="evidence" value="ECO:0007669"/>
    <property type="project" value="UniProtKB-KW"/>
</dbReference>
<comment type="cofactor">
    <cofactor evidence="3">
        <name>Zn(2+)</name>
        <dbReference type="ChEBI" id="CHEBI:29105"/>
    </cofactor>
</comment>
<protein>
    <submittedName>
        <fullName evidence="6">Methionine synthase I</fullName>
        <ecNumber evidence="6">2.1.1.13</ecNumber>
    </submittedName>
</protein>
<dbReference type="Gene3D" id="3.20.20.330">
    <property type="entry name" value="Homocysteine-binding-like domain"/>
    <property type="match status" value="1"/>
</dbReference>
<dbReference type="PANTHER" id="PTHR11103:SF18">
    <property type="entry name" value="SLR1189 PROTEIN"/>
    <property type="match status" value="1"/>
</dbReference>
<name>A0A934QIM4_9PROT</name>
<dbReference type="EMBL" id="NRRE01000026">
    <property type="protein sequence ID" value="MBK1697686.1"/>
    <property type="molecule type" value="Genomic_DNA"/>
</dbReference>
<dbReference type="InterPro" id="IPR036589">
    <property type="entry name" value="HCY_dom_sf"/>
</dbReference>
<dbReference type="GO" id="GO:0032259">
    <property type="term" value="P:methylation"/>
    <property type="evidence" value="ECO:0007669"/>
    <property type="project" value="UniProtKB-KW"/>
</dbReference>
<comment type="caution">
    <text evidence="6">The sequence shown here is derived from an EMBL/GenBank/DDBJ whole genome shotgun (WGS) entry which is preliminary data.</text>
</comment>
<dbReference type="PANTHER" id="PTHR11103">
    <property type="entry name" value="SLR1189 PROTEIN"/>
    <property type="match status" value="1"/>
</dbReference>
<evidence type="ECO:0000256" key="3">
    <source>
        <dbReference type="PROSITE-ProRule" id="PRU00333"/>
    </source>
</evidence>
<keyword evidence="1 3" id="KW-0489">Methyltransferase</keyword>
<dbReference type="GO" id="GO:0008705">
    <property type="term" value="F:methionine synthase activity"/>
    <property type="evidence" value="ECO:0007669"/>
    <property type="project" value="UniProtKB-EC"/>
</dbReference>
<evidence type="ECO:0000256" key="2">
    <source>
        <dbReference type="ARBA" id="ARBA00022679"/>
    </source>
</evidence>
<keyword evidence="3" id="KW-0862">Zinc</keyword>